<evidence type="ECO:0000313" key="2">
    <source>
        <dbReference type="Proteomes" id="UP000009049"/>
    </source>
</evidence>
<organism evidence="1 2">
    <name type="scientific">Robiginitalea biformata (strain ATCC BAA-864 / DSM 15991 / KCTC 12146 / HTCC2501)</name>
    <dbReference type="NCBI Taxonomy" id="313596"/>
    <lineage>
        <taxon>Bacteria</taxon>
        <taxon>Pseudomonadati</taxon>
        <taxon>Bacteroidota</taxon>
        <taxon>Flavobacteriia</taxon>
        <taxon>Flavobacteriales</taxon>
        <taxon>Flavobacteriaceae</taxon>
        <taxon>Robiginitalea</taxon>
    </lineage>
</organism>
<reference evidence="1 2" key="1">
    <citation type="journal article" date="2009" name="J. Bacteriol.">
        <title>Complete genome sequence of Robiginitalea biformata HTCC2501.</title>
        <authorList>
            <person name="Oh H.M."/>
            <person name="Giovannoni S.J."/>
            <person name="Lee K."/>
            <person name="Ferriera S."/>
            <person name="Johnson J."/>
            <person name="Cho J.C."/>
        </authorList>
    </citation>
    <scope>NUCLEOTIDE SEQUENCE [LARGE SCALE GENOMIC DNA]</scope>
    <source>
        <strain evidence="2">ATCC BAA-864 / HTCC2501 / KCTC 12146</strain>
    </source>
</reference>
<sequence>MIDQVFDGVDTETPFLRILNQSGSNLDIFNTSSMHTWELEYQLVPNDPSLDKLQSVDFQVSFIDNNDEDGVDRSAGPAAFGSLGPADFDTEGDYGNMKASFSYSLQEAMDAVGVEFADLSGGDNFLVTWELTTTDGDVIGPDDVSGDVAAVGGYYSSQYQLISSLVCNFEQPDFFTGTYLMTELETGGNPFFGSFGDVFGTQTVEITGSGTSRELVFNYYPASFAIASTMTLNFICDRVALNGSVGLSCGGGNIGYQEDPANTILFDNVDFTSDEIILFIEDFQPDGGCDTGSYTTRVQLTKL</sequence>
<gene>
    <name evidence="1" type="ordered locus">RB2501_09820</name>
</gene>
<keyword evidence="2" id="KW-1185">Reference proteome</keyword>
<dbReference type="HOGENOM" id="CLU_917925_0_0_10"/>
<evidence type="ECO:0000313" key="1">
    <source>
        <dbReference type="EMBL" id="EAR17192.1"/>
    </source>
</evidence>
<protein>
    <submittedName>
        <fullName evidence="1">Uncharacterized protein</fullName>
    </submittedName>
</protein>
<dbReference type="Proteomes" id="UP000009049">
    <property type="component" value="Chromosome"/>
</dbReference>
<name>A4CJT4_ROBBH</name>
<proteinExistence type="predicted"/>
<dbReference type="EMBL" id="CP001712">
    <property type="protein sequence ID" value="EAR17192.1"/>
    <property type="molecule type" value="Genomic_DNA"/>
</dbReference>
<dbReference type="KEGG" id="rbi:RB2501_09820"/>
<dbReference type="AlphaFoldDB" id="A4CJT4"/>
<accession>A4CJT4</accession>
<dbReference type="STRING" id="313596.RB2501_09820"/>